<keyword evidence="2" id="KW-1185">Reference proteome</keyword>
<reference evidence="1 2" key="1">
    <citation type="submission" date="2019-11" db="EMBL/GenBank/DDBJ databases">
        <authorList>
            <person name="Holert J."/>
        </authorList>
    </citation>
    <scope>NUCLEOTIDE SEQUENCE [LARGE SCALE GENOMIC DNA]</scope>
    <source>
        <strain evidence="1">SB11_3</strain>
    </source>
</reference>
<dbReference type="InterPro" id="IPR047742">
    <property type="entry name" value="PA4642-like"/>
</dbReference>
<proteinExistence type="predicted"/>
<dbReference type="NCBIfam" id="NF038106">
    <property type="entry name" value="gamma_NF038106"/>
    <property type="match status" value="1"/>
</dbReference>
<sequence>MLKKDKEKVLDEVWTTERVRDFLNLEAPAGVNADFHVLINAYRSMRIENFEQFLTFFQEANRDVNAKDAEGQTALAIVNAHRKGEEYVTVLKQHGAA</sequence>
<evidence type="ECO:0000313" key="1">
    <source>
        <dbReference type="EMBL" id="CAA0081126.1"/>
    </source>
</evidence>
<name>A0A5S9MUP0_9GAMM</name>
<dbReference type="AlphaFoldDB" id="A0A5S9MUP0"/>
<gene>
    <name evidence="1" type="ORF">OPDIPICF_00275</name>
</gene>
<accession>A0A5S9MUP0</accession>
<evidence type="ECO:0000313" key="2">
    <source>
        <dbReference type="Proteomes" id="UP000441399"/>
    </source>
</evidence>
<dbReference type="EMBL" id="CACSIO010000001">
    <property type="protein sequence ID" value="CAA0081126.1"/>
    <property type="molecule type" value="Genomic_DNA"/>
</dbReference>
<organism evidence="1 2">
    <name type="scientific">BD1-7 clade bacterium</name>
    <dbReference type="NCBI Taxonomy" id="2029982"/>
    <lineage>
        <taxon>Bacteria</taxon>
        <taxon>Pseudomonadati</taxon>
        <taxon>Pseudomonadota</taxon>
        <taxon>Gammaproteobacteria</taxon>
        <taxon>Cellvibrionales</taxon>
        <taxon>Spongiibacteraceae</taxon>
        <taxon>BD1-7 clade</taxon>
    </lineage>
</organism>
<protein>
    <recommendedName>
        <fullName evidence="3">Aminopeptidase N</fullName>
    </recommendedName>
</protein>
<evidence type="ECO:0008006" key="3">
    <source>
        <dbReference type="Google" id="ProtNLM"/>
    </source>
</evidence>
<dbReference type="Proteomes" id="UP000441399">
    <property type="component" value="Unassembled WGS sequence"/>
</dbReference>